<dbReference type="AlphaFoldDB" id="E9S7B7"/>
<dbReference type="Gene3D" id="3.40.50.2300">
    <property type="match status" value="2"/>
</dbReference>
<gene>
    <name evidence="5" type="ORF">CUS_6128</name>
</gene>
<dbReference type="RefSeq" id="WP_002846786.1">
    <property type="nucleotide sequence ID" value="NZ_ADKM02000008.1"/>
</dbReference>
<dbReference type="InterPro" id="IPR000843">
    <property type="entry name" value="HTH_LacI"/>
</dbReference>
<dbReference type="Gene3D" id="1.10.260.40">
    <property type="entry name" value="lambda repressor-like DNA-binding domains"/>
    <property type="match status" value="1"/>
</dbReference>
<feature type="domain" description="HTH lacI-type" evidence="4">
    <location>
        <begin position="12"/>
        <end position="65"/>
    </location>
</feature>
<dbReference type="Proteomes" id="UP000004259">
    <property type="component" value="Unassembled WGS sequence"/>
</dbReference>
<accession>E9S7B7</accession>
<keyword evidence="2" id="KW-0238">DNA-binding</keyword>
<dbReference type="SUPFAM" id="SSF53822">
    <property type="entry name" value="Periplasmic binding protein-like I"/>
    <property type="match status" value="1"/>
</dbReference>
<evidence type="ECO:0000259" key="4">
    <source>
        <dbReference type="PROSITE" id="PS50932"/>
    </source>
</evidence>
<keyword evidence="6" id="KW-1185">Reference proteome</keyword>
<dbReference type="InterPro" id="IPR010982">
    <property type="entry name" value="Lambda_DNA-bd_dom_sf"/>
</dbReference>
<evidence type="ECO:0000256" key="1">
    <source>
        <dbReference type="ARBA" id="ARBA00023015"/>
    </source>
</evidence>
<evidence type="ECO:0000256" key="3">
    <source>
        <dbReference type="ARBA" id="ARBA00023163"/>
    </source>
</evidence>
<protein>
    <submittedName>
        <fullName evidence="5">Sugar-binding domain protein</fullName>
    </submittedName>
</protein>
<dbReference type="InterPro" id="IPR046335">
    <property type="entry name" value="LacI/GalR-like_sensor"/>
</dbReference>
<comment type="caution">
    <text evidence="5">The sequence shown here is derived from an EMBL/GenBank/DDBJ whole genome shotgun (WGS) entry which is preliminary data.</text>
</comment>
<dbReference type="InterPro" id="IPR028082">
    <property type="entry name" value="Peripla_BP_I"/>
</dbReference>
<proteinExistence type="predicted"/>
<dbReference type="Pfam" id="PF13377">
    <property type="entry name" value="Peripla_BP_3"/>
    <property type="match status" value="1"/>
</dbReference>
<dbReference type="OrthoDB" id="2026446at2"/>
<dbReference type="CDD" id="cd01392">
    <property type="entry name" value="HTH_LacI"/>
    <property type="match status" value="1"/>
</dbReference>
<dbReference type="GO" id="GO:0000976">
    <property type="term" value="F:transcription cis-regulatory region binding"/>
    <property type="evidence" value="ECO:0007669"/>
    <property type="project" value="TreeGrafter"/>
</dbReference>
<dbReference type="eggNOG" id="COG1609">
    <property type="taxonomic scope" value="Bacteria"/>
</dbReference>
<reference evidence="5 6" key="1">
    <citation type="submission" date="2011-02" db="EMBL/GenBank/DDBJ databases">
        <authorList>
            <person name="Nelson K.E."/>
            <person name="Sutton G."/>
            <person name="Torralba M."/>
            <person name="Durkin S."/>
            <person name="Harkins D."/>
            <person name="Montgomery R."/>
            <person name="Ziemer C."/>
            <person name="Klaassens E."/>
            <person name="Ocuiv P."/>
            <person name="Morrison M."/>
        </authorList>
    </citation>
    <scope>NUCLEOTIDE SEQUENCE [LARGE SCALE GENOMIC DNA]</scope>
    <source>
        <strain evidence="5 6">8</strain>
    </source>
</reference>
<organism evidence="5 6">
    <name type="scientific">Ruminococcus albus 8</name>
    <dbReference type="NCBI Taxonomy" id="246199"/>
    <lineage>
        <taxon>Bacteria</taxon>
        <taxon>Bacillati</taxon>
        <taxon>Bacillota</taxon>
        <taxon>Clostridia</taxon>
        <taxon>Eubacteriales</taxon>
        <taxon>Oscillospiraceae</taxon>
        <taxon>Ruminococcus</taxon>
    </lineage>
</organism>
<dbReference type="SUPFAM" id="SSF47413">
    <property type="entry name" value="lambda repressor-like DNA-binding domains"/>
    <property type="match status" value="1"/>
</dbReference>
<dbReference type="CDD" id="cd19974">
    <property type="entry name" value="PBP1_LacI-like"/>
    <property type="match status" value="1"/>
</dbReference>
<dbReference type="PANTHER" id="PTHR30146:SF109">
    <property type="entry name" value="HTH-TYPE TRANSCRIPTIONAL REGULATOR GALS"/>
    <property type="match status" value="1"/>
</dbReference>
<dbReference type="STRING" id="246199.CUS_6128"/>
<keyword evidence="1" id="KW-0805">Transcription regulation</keyword>
<dbReference type="EMBL" id="ADKM02000008">
    <property type="protein sequence ID" value="EGC04767.1"/>
    <property type="molecule type" value="Genomic_DNA"/>
</dbReference>
<dbReference type="PANTHER" id="PTHR30146">
    <property type="entry name" value="LACI-RELATED TRANSCRIPTIONAL REPRESSOR"/>
    <property type="match status" value="1"/>
</dbReference>
<dbReference type="PROSITE" id="PS50932">
    <property type="entry name" value="HTH_LACI_2"/>
    <property type="match status" value="1"/>
</dbReference>
<dbReference type="SMART" id="SM00354">
    <property type="entry name" value="HTH_LACI"/>
    <property type="match status" value="1"/>
</dbReference>
<evidence type="ECO:0000313" key="5">
    <source>
        <dbReference type="EMBL" id="EGC04767.1"/>
    </source>
</evidence>
<name>E9S7B7_RUMAL</name>
<sequence length="337" mass="37513">MSAGVIATAKGVTLGDIAKACDTSIVTVSKALTDKKGVSDELRRKIKATAEEMGYVSSRAANIKNNHIVGVVIPEKFMNPNGSFYWALYNDLVKQFSAEGYYCLIEQISQEDEDKLVMPKLVMDGTASSVVSLGQLSREYAAELVRNMPNLVLLDYYIHGLELDSVTTDGYGGGYELTSYLCELGHRNIGYIGTVKATSSIFDRYMGYMKAMIDNGLEVRNEWTLDDRDYRDFIKIAFPDELPTAFVCNCDEAAFHTIRQLEERGLRVPEDISVVGYDNYLISEISKPSITTINVNSVKMAAETVRILLNRIEFPDSDKINVKISGELIIKDSARKI</sequence>
<dbReference type="Pfam" id="PF00356">
    <property type="entry name" value="LacI"/>
    <property type="match status" value="1"/>
</dbReference>
<evidence type="ECO:0000313" key="6">
    <source>
        <dbReference type="Proteomes" id="UP000004259"/>
    </source>
</evidence>
<dbReference type="GO" id="GO:0003700">
    <property type="term" value="F:DNA-binding transcription factor activity"/>
    <property type="evidence" value="ECO:0007669"/>
    <property type="project" value="TreeGrafter"/>
</dbReference>
<evidence type="ECO:0000256" key="2">
    <source>
        <dbReference type="ARBA" id="ARBA00023125"/>
    </source>
</evidence>
<keyword evidence="3" id="KW-0804">Transcription</keyword>